<dbReference type="GO" id="GO:0016779">
    <property type="term" value="F:nucleotidyltransferase activity"/>
    <property type="evidence" value="ECO:0007669"/>
    <property type="project" value="UniProtKB-KW"/>
</dbReference>
<dbReference type="EMBL" id="JAAIJR010000020">
    <property type="protein sequence ID" value="NEX20019.1"/>
    <property type="molecule type" value="Genomic_DNA"/>
</dbReference>
<sequence>MIEETRVKQVAEIIRRAGLNDQTLAALRENLADLHFTRCLEDEMGTDEPFLEDAGFNIYLVDGREHCMKLTRDLESATGLLLAQVDQDG</sequence>
<keyword evidence="3" id="KW-1185">Reference proteome</keyword>
<name>A0A6P1DQ26_9GAMM</name>
<keyword evidence="2" id="KW-0808">Transferase</keyword>
<evidence type="ECO:0000259" key="1">
    <source>
        <dbReference type="Pfam" id="PF19624"/>
    </source>
</evidence>
<dbReference type="Proteomes" id="UP000471640">
    <property type="component" value="Unassembled WGS sequence"/>
</dbReference>
<reference evidence="2 3" key="2">
    <citation type="submission" date="2020-02" db="EMBL/GenBank/DDBJ databases">
        <title>Genome sequences of Thiorhodococcus mannitoliphagus and Thiorhodococcus minor, purple sulfur photosynthetic bacteria in the gammaproteobacterial family, Chromatiaceae.</title>
        <authorList>
            <person name="Aviles F.A."/>
            <person name="Meyer T.E."/>
            <person name="Kyndt J.A."/>
        </authorList>
    </citation>
    <scope>NUCLEOTIDE SEQUENCE [LARGE SCALE GENOMIC DNA]</scope>
    <source>
        <strain evidence="2 3">DSM 18266</strain>
    </source>
</reference>
<organism evidence="2 3">
    <name type="scientific">Thiorhodococcus mannitoliphagus</name>
    <dbReference type="NCBI Taxonomy" id="329406"/>
    <lineage>
        <taxon>Bacteria</taxon>
        <taxon>Pseudomonadati</taxon>
        <taxon>Pseudomonadota</taxon>
        <taxon>Gammaproteobacteria</taxon>
        <taxon>Chromatiales</taxon>
        <taxon>Chromatiaceae</taxon>
        <taxon>Thiorhodococcus</taxon>
    </lineage>
</organism>
<feature type="domain" description="DUF6129" evidence="1">
    <location>
        <begin position="25"/>
        <end position="73"/>
    </location>
</feature>
<keyword evidence="2" id="KW-0548">Nucleotidyltransferase</keyword>
<dbReference type="Pfam" id="PF19624">
    <property type="entry name" value="DUF6129"/>
    <property type="match status" value="1"/>
</dbReference>
<accession>A0A6P1DQ26</accession>
<comment type="caution">
    <text evidence="2">The sequence shown here is derived from an EMBL/GenBank/DDBJ whole genome shotgun (WGS) entry which is preliminary data.</text>
</comment>
<dbReference type="AlphaFoldDB" id="A0A6P1DQ26"/>
<evidence type="ECO:0000313" key="2">
    <source>
        <dbReference type="EMBL" id="NEX20019.1"/>
    </source>
</evidence>
<proteinExistence type="predicted"/>
<evidence type="ECO:0000313" key="3">
    <source>
        <dbReference type="Proteomes" id="UP000471640"/>
    </source>
</evidence>
<gene>
    <name evidence="2" type="ORF">G3480_06770</name>
</gene>
<dbReference type="RefSeq" id="WP_164653000.1">
    <property type="nucleotide sequence ID" value="NZ_JAAIJR010000020.1"/>
</dbReference>
<protein>
    <submittedName>
        <fullName evidence="2">2-C-methyl-D-erythritol 4-phosphate cytidylyltransferase</fullName>
    </submittedName>
</protein>
<reference evidence="3" key="1">
    <citation type="journal article" date="2020" name="Microbiol. Resour. Announc.">
        <title>Draft Genome Sequences of Thiorhodococcus mannitoliphagus and Thiorhodococcus minor, Purple Sulfur Photosynthetic Bacteria in the Gammaproteobacterial Family Chromatiaceae.</title>
        <authorList>
            <person name="Aviles F.A."/>
            <person name="Meyer T.E."/>
            <person name="Kyndt J.A."/>
        </authorList>
    </citation>
    <scope>NUCLEOTIDE SEQUENCE [LARGE SCALE GENOMIC DNA]</scope>
    <source>
        <strain evidence="3">DSM 18266</strain>
    </source>
</reference>
<dbReference type="InterPro" id="IPR046132">
    <property type="entry name" value="DUF6129"/>
</dbReference>